<dbReference type="Proteomes" id="UP001353858">
    <property type="component" value="Unassembled WGS sequence"/>
</dbReference>
<feature type="DNA-binding region" description="Homeobox" evidence="5">
    <location>
        <begin position="128"/>
        <end position="190"/>
    </location>
</feature>
<dbReference type="AlphaFoldDB" id="A0AAN7QB46"/>
<evidence type="ECO:0000256" key="2">
    <source>
        <dbReference type="ARBA" id="ARBA00023125"/>
    </source>
</evidence>
<dbReference type="GO" id="GO:0009887">
    <property type="term" value="P:animal organ morphogenesis"/>
    <property type="evidence" value="ECO:0007669"/>
    <property type="project" value="UniProtKB-ARBA"/>
</dbReference>
<evidence type="ECO:0000256" key="5">
    <source>
        <dbReference type="PROSITE-ProRule" id="PRU00108"/>
    </source>
</evidence>
<dbReference type="GO" id="GO:0006355">
    <property type="term" value="P:regulation of DNA-templated transcription"/>
    <property type="evidence" value="ECO:0007669"/>
    <property type="project" value="InterPro"/>
</dbReference>
<dbReference type="GO" id="GO:0048646">
    <property type="term" value="P:anatomical structure formation involved in morphogenesis"/>
    <property type="evidence" value="ECO:0007669"/>
    <property type="project" value="UniProtKB-ARBA"/>
</dbReference>
<comment type="caution">
    <text evidence="8">The sequence shown here is derived from an EMBL/GenBank/DDBJ whole genome shotgun (WGS) entry which is preliminary data.</text>
</comment>
<dbReference type="GO" id="GO:0000987">
    <property type="term" value="F:cis-regulatory region sequence-specific DNA binding"/>
    <property type="evidence" value="ECO:0007669"/>
    <property type="project" value="UniProtKB-ARBA"/>
</dbReference>
<dbReference type="EMBL" id="JARPUR010000008">
    <property type="protein sequence ID" value="KAK4872013.1"/>
    <property type="molecule type" value="Genomic_DNA"/>
</dbReference>
<evidence type="ECO:0000313" key="9">
    <source>
        <dbReference type="Proteomes" id="UP001353858"/>
    </source>
</evidence>
<evidence type="ECO:0000259" key="7">
    <source>
        <dbReference type="PROSITE" id="PS50071"/>
    </source>
</evidence>
<evidence type="ECO:0000256" key="6">
    <source>
        <dbReference type="SAM" id="MobiDB-lite"/>
    </source>
</evidence>
<name>A0AAN7QB46_9COLE</name>
<feature type="domain" description="Homeobox" evidence="7">
    <location>
        <begin position="126"/>
        <end position="189"/>
    </location>
</feature>
<dbReference type="SMART" id="SM00389">
    <property type="entry name" value="HOX"/>
    <property type="match status" value="2"/>
</dbReference>
<keyword evidence="9" id="KW-1185">Reference proteome</keyword>
<dbReference type="InterPro" id="IPR001356">
    <property type="entry name" value="HD"/>
</dbReference>
<dbReference type="Pfam" id="PF05920">
    <property type="entry name" value="Homeobox_KN"/>
    <property type="match status" value="2"/>
</dbReference>
<sequence>MSAALTRDRPSSSGPIMIHEGRLKSPVNSGELKHQRSKSLTFSPSQLGMLNADTSYRSFRRGSGDSKRDSEIEVQPSNIYLEANLQDDVEANCVARGWRQLTNAISNNSVTQNSKTVNKRNAPALKKKKKKNKPFSKLAKLHLTSWLLNNTKNPYATEAEKKRLSLLTNLTVRQITNWMINARRRLLPKLLATPRLRNNLSQIKTVPSPTQLPDPSLTSKLGNSVKVVKKTAVNLGKRRKNSKRNTIKKRLQPNSAKKKKEGTSAEATAYLLNWLQKNIDNPYPDRKEKLDISVKTNLELKQINYWFANARRRILPRLLENMRNNQSTQNLNSLQFETSEEPLLECQHEVTVEQGVSGNNDQTTNQIETLTPIESPLNCLSEVDFELLNNWNPLDEVVLNQFEDEANKHSTNTNIENDCTFMSLNETSLEYIDSAALAHINSSLESIDNGILTSIEASLISIDNDILTNIGNFEFIDDAVLTDMESMQ</sequence>
<protein>
    <recommendedName>
        <fullName evidence="7">Homeobox domain-containing protein</fullName>
    </recommendedName>
</protein>
<dbReference type="GO" id="GO:0001654">
    <property type="term" value="P:eye development"/>
    <property type="evidence" value="ECO:0007669"/>
    <property type="project" value="UniProtKB-ARBA"/>
</dbReference>
<dbReference type="PANTHER" id="PTHR11850">
    <property type="entry name" value="HOMEOBOX PROTEIN TRANSCRIPTION FACTORS"/>
    <property type="match status" value="1"/>
</dbReference>
<dbReference type="InterPro" id="IPR050224">
    <property type="entry name" value="TALE_homeobox"/>
</dbReference>
<gene>
    <name evidence="8" type="ORF">RN001_016137</name>
</gene>
<keyword evidence="2 5" id="KW-0238">DNA-binding</keyword>
<evidence type="ECO:0000256" key="4">
    <source>
        <dbReference type="ARBA" id="ARBA00023242"/>
    </source>
</evidence>
<feature type="domain" description="Homeobox" evidence="7">
    <location>
        <begin position="254"/>
        <end position="317"/>
    </location>
</feature>
<dbReference type="InterPro" id="IPR008422">
    <property type="entry name" value="KN_HD"/>
</dbReference>
<evidence type="ECO:0000256" key="1">
    <source>
        <dbReference type="ARBA" id="ARBA00004123"/>
    </source>
</evidence>
<keyword evidence="3 5" id="KW-0371">Homeobox</keyword>
<organism evidence="8 9">
    <name type="scientific">Aquatica leii</name>
    <dbReference type="NCBI Taxonomy" id="1421715"/>
    <lineage>
        <taxon>Eukaryota</taxon>
        <taxon>Metazoa</taxon>
        <taxon>Ecdysozoa</taxon>
        <taxon>Arthropoda</taxon>
        <taxon>Hexapoda</taxon>
        <taxon>Insecta</taxon>
        <taxon>Pterygota</taxon>
        <taxon>Neoptera</taxon>
        <taxon>Endopterygota</taxon>
        <taxon>Coleoptera</taxon>
        <taxon>Polyphaga</taxon>
        <taxon>Elateriformia</taxon>
        <taxon>Elateroidea</taxon>
        <taxon>Lampyridae</taxon>
        <taxon>Luciolinae</taxon>
        <taxon>Aquatica</taxon>
    </lineage>
</organism>
<dbReference type="CDD" id="cd00086">
    <property type="entry name" value="homeodomain"/>
    <property type="match status" value="2"/>
</dbReference>
<evidence type="ECO:0000256" key="3">
    <source>
        <dbReference type="ARBA" id="ARBA00023155"/>
    </source>
</evidence>
<feature type="DNA-binding region" description="Homeobox" evidence="5">
    <location>
        <begin position="256"/>
        <end position="318"/>
    </location>
</feature>
<feature type="compositionally biased region" description="Basic residues" evidence="6">
    <location>
        <begin position="236"/>
        <end position="260"/>
    </location>
</feature>
<feature type="compositionally biased region" description="Basic and acidic residues" evidence="6">
    <location>
        <begin position="1"/>
        <end position="10"/>
    </location>
</feature>
<reference evidence="9" key="1">
    <citation type="submission" date="2023-01" db="EMBL/GenBank/DDBJ databases">
        <title>Key to firefly adult light organ development and bioluminescence: homeobox transcription factors regulate luciferase expression and transportation to peroxisome.</title>
        <authorList>
            <person name="Fu X."/>
        </authorList>
    </citation>
    <scope>NUCLEOTIDE SEQUENCE [LARGE SCALE GENOMIC DNA]</scope>
</reference>
<comment type="subcellular location">
    <subcellularLocation>
        <location evidence="1 5">Nucleus</location>
    </subcellularLocation>
</comment>
<feature type="region of interest" description="Disordered" evidence="6">
    <location>
        <begin position="1"/>
        <end position="39"/>
    </location>
</feature>
<keyword evidence="4 5" id="KW-0539">Nucleus</keyword>
<proteinExistence type="predicted"/>
<dbReference type="SUPFAM" id="SSF46689">
    <property type="entry name" value="Homeodomain-like"/>
    <property type="match status" value="2"/>
</dbReference>
<dbReference type="GO" id="GO:0005634">
    <property type="term" value="C:nucleus"/>
    <property type="evidence" value="ECO:0007669"/>
    <property type="project" value="UniProtKB-SubCell"/>
</dbReference>
<dbReference type="PROSITE" id="PS50071">
    <property type="entry name" value="HOMEOBOX_2"/>
    <property type="match status" value="2"/>
</dbReference>
<feature type="region of interest" description="Disordered" evidence="6">
    <location>
        <begin position="110"/>
        <end position="133"/>
    </location>
</feature>
<dbReference type="InterPro" id="IPR009057">
    <property type="entry name" value="Homeodomain-like_sf"/>
</dbReference>
<evidence type="ECO:0000313" key="8">
    <source>
        <dbReference type="EMBL" id="KAK4872013.1"/>
    </source>
</evidence>
<feature type="region of interest" description="Disordered" evidence="6">
    <location>
        <begin position="235"/>
        <end position="263"/>
    </location>
</feature>
<accession>A0AAN7QB46</accession>
<dbReference type="Gene3D" id="1.10.10.60">
    <property type="entry name" value="Homeodomain-like"/>
    <property type="match status" value="2"/>
</dbReference>